<evidence type="ECO:0000259" key="10">
    <source>
        <dbReference type="PROSITE" id="PS50089"/>
    </source>
</evidence>
<reference evidence="13" key="1">
    <citation type="thesis" date="2020" institute="ProQuest LLC" country="789 East Eisenhower Parkway, Ann Arbor, MI, USA">
        <title>Comparative Genomics and Chromosome Evolution.</title>
        <authorList>
            <person name="Mudd A.B."/>
        </authorList>
    </citation>
    <scope>NUCLEOTIDE SEQUENCE</scope>
    <source>
        <strain evidence="13">Female2</strain>
        <tissue evidence="13">Blood</tissue>
    </source>
</reference>
<keyword evidence="2" id="KW-0479">Metal-binding</keyword>
<dbReference type="CDD" id="cd19769">
    <property type="entry name" value="Bbox2_TRIM16-like"/>
    <property type="match status" value="1"/>
</dbReference>
<evidence type="ECO:0000256" key="1">
    <source>
        <dbReference type="ARBA" id="ARBA00022588"/>
    </source>
</evidence>
<evidence type="ECO:0000313" key="14">
    <source>
        <dbReference type="Proteomes" id="UP000812440"/>
    </source>
</evidence>
<gene>
    <name evidence="13" type="ORF">GDO86_018307</name>
</gene>
<evidence type="ECO:0000256" key="8">
    <source>
        <dbReference type="PROSITE-ProRule" id="PRU00024"/>
    </source>
</evidence>
<dbReference type="InterPro" id="IPR003649">
    <property type="entry name" value="Bbox_C"/>
</dbReference>
<dbReference type="Gene3D" id="2.60.120.920">
    <property type="match status" value="1"/>
</dbReference>
<dbReference type="Pfam" id="PF00622">
    <property type="entry name" value="SPRY"/>
    <property type="match status" value="1"/>
</dbReference>
<dbReference type="InterPro" id="IPR027370">
    <property type="entry name" value="Znf-RING_euk"/>
</dbReference>
<dbReference type="InterPro" id="IPR051051">
    <property type="entry name" value="E3_ubiq-ligase_TRIM/RNF"/>
</dbReference>
<dbReference type="InterPro" id="IPR000315">
    <property type="entry name" value="Znf_B-box"/>
</dbReference>
<dbReference type="PROSITE" id="PS00518">
    <property type="entry name" value="ZF_RING_1"/>
    <property type="match status" value="1"/>
</dbReference>
<keyword evidence="1" id="KW-0399">Innate immunity</keyword>
<proteinExistence type="predicted"/>
<keyword evidence="4" id="KW-0833">Ubl conjugation pathway</keyword>
<keyword evidence="3 8" id="KW-0863">Zinc-finger</keyword>
<comment type="caution">
    <text evidence="13">The sequence shown here is derived from an EMBL/GenBank/DDBJ whole genome shotgun (WGS) entry which is preliminary data.</text>
</comment>
<dbReference type="InterPro" id="IPR001870">
    <property type="entry name" value="B30.2/SPRY"/>
</dbReference>
<evidence type="ECO:0000256" key="2">
    <source>
        <dbReference type="ARBA" id="ARBA00022723"/>
    </source>
</evidence>
<dbReference type="Pfam" id="PF13445">
    <property type="entry name" value="zf-RING_UBOX"/>
    <property type="match status" value="1"/>
</dbReference>
<dbReference type="AlphaFoldDB" id="A0A8T2IJ19"/>
<evidence type="ECO:0000256" key="7">
    <source>
        <dbReference type="ARBA" id="ARBA00023054"/>
    </source>
</evidence>
<dbReference type="EMBL" id="JAACNH010001371">
    <property type="protein sequence ID" value="KAG8430176.1"/>
    <property type="molecule type" value="Genomic_DNA"/>
</dbReference>
<dbReference type="PANTHER" id="PTHR25465:SF41">
    <property type="entry name" value="E3 UBIQUITIN-PROTEIN LIGASE RNF135"/>
    <property type="match status" value="1"/>
</dbReference>
<dbReference type="InterPro" id="IPR001841">
    <property type="entry name" value="Znf_RING"/>
</dbReference>
<dbReference type="GO" id="GO:0008270">
    <property type="term" value="F:zinc ion binding"/>
    <property type="evidence" value="ECO:0007669"/>
    <property type="project" value="UniProtKB-KW"/>
</dbReference>
<dbReference type="Gene3D" id="3.30.160.60">
    <property type="entry name" value="Classic Zinc Finger"/>
    <property type="match status" value="1"/>
</dbReference>
<keyword evidence="7 9" id="KW-0175">Coiled coil</keyword>
<dbReference type="PRINTS" id="PR01407">
    <property type="entry name" value="BUTYPHLNCDUF"/>
</dbReference>
<accession>A0A8T2IJ19</accession>
<dbReference type="PROSITE" id="PS50089">
    <property type="entry name" value="ZF_RING_2"/>
    <property type="match status" value="1"/>
</dbReference>
<dbReference type="SMART" id="SM00184">
    <property type="entry name" value="RING"/>
    <property type="match status" value="1"/>
</dbReference>
<dbReference type="SMART" id="SM00336">
    <property type="entry name" value="BBOX"/>
    <property type="match status" value="1"/>
</dbReference>
<dbReference type="SUPFAM" id="SSF57850">
    <property type="entry name" value="RING/U-box"/>
    <property type="match status" value="1"/>
</dbReference>
<feature type="coiled-coil region" evidence="9">
    <location>
        <begin position="197"/>
        <end position="224"/>
    </location>
</feature>
<dbReference type="PROSITE" id="PS50119">
    <property type="entry name" value="ZF_BBOX"/>
    <property type="match status" value="1"/>
</dbReference>
<protein>
    <submittedName>
        <fullName evidence="13">Uncharacterized protein</fullName>
    </submittedName>
</protein>
<evidence type="ECO:0000259" key="12">
    <source>
        <dbReference type="PROSITE" id="PS50188"/>
    </source>
</evidence>
<dbReference type="SMART" id="SM00449">
    <property type="entry name" value="SPRY"/>
    <property type="match status" value="1"/>
</dbReference>
<keyword evidence="5" id="KW-0862">Zinc</keyword>
<evidence type="ECO:0000259" key="11">
    <source>
        <dbReference type="PROSITE" id="PS50119"/>
    </source>
</evidence>
<dbReference type="InterPro" id="IPR043136">
    <property type="entry name" value="B30.2/SPRY_sf"/>
</dbReference>
<dbReference type="InterPro" id="IPR013320">
    <property type="entry name" value="ConA-like_dom_sf"/>
</dbReference>
<dbReference type="SUPFAM" id="SSF49899">
    <property type="entry name" value="Concanavalin A-like lectins/glucanases"/>
    <property type="match status" value="1"/>
</dbReference>
<dbReference type="CDD" id="cd16597">
    <property type="entry name" value="RING-HC_TRIM25_C-IV"/>
    <property type="match status" value="1"/>
</dbReference>
<dbReference type="Gene3D" id="3.30.40.10">
    <property type="entry name" value="Zinc/RING finger domain, C3HC4 (zinc finger)"/>
    <property type="match status" value="1"/>
</dbReference>
<dbReference type="OrthoDB" id="6105938at2759"/>
<dbReference type="SUPFAM" id="SSF57845">
    <property type="entry name" value="B-box zinc-binding domain"/>
    <property type="match status" value="1"/>
</dbReference>
<dbReference type="CDD" id="cd12891">
    <property type="entry name" value="SPRY_PRY_C-I_2"/>
    <property type="match status" value="1"/>
</dbReference>
<dbReference type="SMART" id="SM00502">
    <property type="entry name" value="BBC"/>
    <property type="match status" value="1"/>
</dbReference>
<dbReference type="GO" id="GO:0045087">
    <property type="term" value="P:innate immune response"/>
    <property type="evidence" value="ECO:0007669"/>
    <property type="project" value="UniProtKB-KW"/>
</dbReference>
<evidence type="ECO:0000313" key="13">
    <source>
        <dbReference type="EMBL" id="KAG8430176.1"/>
    </source>
</evidence>
<evidence type="ECO:0000256" key="5">
    <source>
        <dbReference type="ARBA" id="ARBA00022833"/>
    </source>
</evidence>
<dbReference type="PROSITE" id="PS50188">
    <property type="entry name" value="B302_SPRY"/>
    <property type="match status" value="1"/>
</dbReference>
<evidence type="ECO:0000256" key="3">
    <source>
        <dbReference type="ARBA" id="ARBA00022771"/>
    </source>
</evidence>
<name>A0A8T2IJ19_9PIPI</name>
<sequence length="525" mass="59594">MAAAGVKLELTCSVCRDIYKDPVTLPCGHSYCRVCIRQTWDIQGETFREHPSCPECRERFPRRPELKRNLRLGNIAERFSTSPWGQDGAGISCSYCASPAAKSCLHCEASLCDQHVETHRMSEEHVLLDPTTSFSDRKCSVHKEQLKYYCTEDHVCVCPSCFAVDHKSHRVEQLSEASEKKKKKLRNVVVTLLAPKREGAKKAIHALEERRKEVEDKTSAETQQIAALFSYINGRLGALKGQFLDEISRKKEKASLSISQEMERLDLNKDELSWKISHCEMMCSMADPLTVLQERESERSTYGEMEEEATRDDVIGTVGDVDVGRIGEALRDNVTAVASCIKQWWVYGQEATDLVLDERTAANNLSLSTDMKSASHTLIDQLRPQTTGRFQVHRVLSKLMFRSGRHFWDVEVSESGEWEVGAAYPSVEREGLQSYTISDNKWWGLRRRKGKYLVRHDSTDDRAVTSLSSSPSCSRIRISLDYEVGRLSFYELSDPIRHLHTFTATFTEPLHAAFWVGGGRVRIIT</sequence>
<evidence type="ECO:0000256" key="4">
    <source>
        <dbReference type="ARBA" id="ARBA00022786"/>
    </source>
</evidence>
<dbReference type="Pfam" id="PF00643">
    <property type="entry name" value="zf-B_box"/>
    <property type="match status" value="1"/>
</dbReference>
<dbReference type="InterPro" id="IPR003879">
    <property type="entry name" value="Butyrophylin_SPRY"/>
</dbReference>
<evidence type="ECO:0000256" key="6">
    <source>
        <dbReference type="ARBA" id="ARBA00022859"/>
    </source>
</evidence>
<dbReference type="Proteomes" id="UP000812440">
    <property type="component" value="Unassembled WGS sequence"/>
</dbReference>
<dbReference type="InterPro" id="IPR017907">
    <property type="entry name" value="Znf_RING_CS"/>
</dbReference>
<feature type="domain" description="B box-type" evidence="11">
    <location>
        <begin position="134"/>
        <end position="174"/>
    </location>
</feature>
<dbReference type="InterPro" id="IPR013083">
    <property type="entry name" value="Znf_RING/FYVE/PHD"/>
</dbReference>
<feature type="domain" description="RING-type" evidence="10">
    <location>
        <begin position="12"/>
        <end position="57"/>
    </location>
</feature>
<organism evidence="13 14">
    <name type="scientific">Hymenochirus boettgeri</name>
    <name type="common">Congo dwarf clawed frog</name>
    <dbReference type="NCBI Taxonomy" id="247094"/>
    <lineage>
        <taxon>Eukaryota</taxon>
        <taxon>Metazoa</taxon>
        <taxon>Chordata</taxon>
        <taxon>Craniata</taxon>
        <taxon>Vertebrata</taxon>
        <taxon>Euteleostomi</taxon>
        <taxon>Amphibia</taxon>
        <taxon>Batrachia</taxon>
        <taxon>Anura</taxon>
        <taxon>Pipoidea</taxon>
        <taxon>Pipidae</taxon>
        <taxon>Pipinae</taxon>
        <taxon>Hymenochirus</taxon>
    </lineage>
</organism>
<feature type="domain" description="B30.2/SPRY" evidence="12">
    <location>
        <begin position="334"/>
        <end position="525"/>
    </location>
</feature>
<keyword evidence="14" id="KW-1185">Reference proteome</keyword>
<dbReference type="PANTHER" id="PTHR25465">
    <property type="entry name" value="B-BOX DOMAIN CONTAINING"/>
    <property type="match status" value="1"/>
</dbReference>
<keyword evidence="6" id="KW-0391">Immunity</keyword>
<dbReference type="InterPro" id="IPR003877">
    <property type="entry name" value="SPRY_dom"/>
</dbReference>
<evidence type="ECO:0000256" key="9">
    <source>
        <dbReference type="SAM" id="Coils"/>
    </source>
</evidence>